<dbReference type="InterPro" id="IPR005813">
    <property type="entry name" value="Ribosomal_bL20"/>
</dbReference>
<evidence type="ECO:0000256" key="6">
    <source>
        <dbReference type="RuleBase" id="RU000561"/>
    </source>
</evidence>
<dbReference type="EMBL" id="MNPL01006588">
    <property type="protein sequence ID" value="OQR75285.1"/>
    <property type="molecule type" value="Genomic_DNA"/>
</dbReference>
<accession>A0A1V9XP50</accession>
<organism evidence="8 9">
    <name type="scientific">Tropilaelaps mercedesae</name>
    <dbReference type="NCBI Taxonomy" id="418985"/>
    <lineage>
        <taxon>Eukaryota</taxon>
        <taxon>Metazoa</taxon>
        <taxon>Ecdysozoa</taxon>
        <taxon>Arthropoda</taxon>
        <taxon>Chelicerata</taxon>
        <taxon>Arachnida</taxon>
        <taxon>Acari</taxon>
        <taxon>Parasitiformes</taxon>
        <taxon>Mesostigmata</taxon>
        <taxon>Gamasina</taxon>
        <taxon>Dermanyssoidea</taxon>
        <taxon>Laelapidae</taxon>
        <taxon>Tropilaelaps</taxon>
    </lineage>
</organism>
<dbReference type="GO" id="GO:1990904">
    <property type="term" value="C:ribonucleoprotein complex"/>
    <property type="evidence" value="ECO:0007669"/>
    <property type="project" value="UniProtKB-KW"/>
</dbReference>
<dbReference type="FunCoup" id="A0A1V9XP50">
    <property type="interactions" value="403"/>
</dbReference>
<keyword evidence="2 6" id="KW-0689">Ribosomal protein</keyword>
<evidence type="ECO:0000256" key="3">
    <source>
        <dbReference type="ARBA" id="ARBA00023274"/>
    </source>
</evidence>
<comment type="caution">
    <text evidence="8">The sequence shown here is derived from an EMBL/GenBank/DDBJ whole genome shotgun (WGS) entry which is preliminary data.</text>
</comment>
<dbReference type="Gene3D" id="6.10.160.10">
    <property type="match status" value="1"/>
</dbReference>
<dbReference type="PRINTS" id="PR00062">
    <property type="entry name" value="RIBOSOMALL20"/>
</dbReference>
<reference evidence="8 9" key="1">
    <citation type="journal article" date="2017" name="Gigascience">
        <title>Draft genome of the honey bee ectoparasitic mite, Tropilaelaps mercedesae, is shaped by the parasitic life history.</title>
        <authorList>
            <person name="Dong X."/>
            <person name="Armstrong S.D."/>
            <person name="Xia D."/>
            <person name="Makepeace B.L."/>
            <person name="Darby A.C."/>
            <person name="Kadowaki T."/>
        </authorList>
    </citation>
    <scope>NUCLEOTIDE SEQUENCE [LARGE SCALE GENOMIC DNA]</scope>
    <source>
        <strain evidence="8">Wuxi-XJTLU</strain>
    </source>
</reference>
<dbReference type="SUPFAM" id="SSF74731">
    <property type="entry name" value="Ribosomal protein L20"/>
    <property type="match status" value="1"/>
</dbReference>
<protein>
    <recommendedName>
        <fullName evidence="4">Large ribosomal subunit protein bL20m</fullName>
    </recommendedName>
    <alternativeName>
        <fullName evidence="5">39S ribosomal protein L20, mitochondrial</fullName>
    </alternativeName>
</protein>
<evidence type="ECO:0000313" key="8">
    <source>
        <dbReference type="EMBL" id="OQR75285.1"/>
    </source>
</evidence>
<gene>
    <name evidence="8" type="ORF">BIW11_08521</name>
</gene>
<keyword evidence="9" id="KW-1185">Reference proteome</keyword>
<dbReference type="FunFam" id="1.10.1900.20:FF:000001">
    <property type="entry name" value="50S ribosomal protein L20"/>
    <property type="match status" value="1"/>
</dbReference>
<dbReference type="PANTHER" id="PTHR10986">
    <property type="entry name" value="39S RIBOSOMAL PROTEIN L20"/>
    <property type="match status" value="1"/>
</dbReference>
<evidence type="ECO:0000256" key="1">
    <source>
        <dbReference type="ARBA" id="ARBA00007698"/>
    </source>
</evidence>
<dbReference type="STRING" id="418985.A0A1V9XP50"/>
<dbReference type="NCBIfam" id="TIGR01032">
    <property type="entry name" value="rplT_bact"/>
    <property type="match status" value="1"/>
</dbReference>
<evidence type="ECO:0000256" key="7">
    <source>
        <dbReference type="SAM" id="MobiDB-lite"/>
    </source>
</evidence>
<proteinExistence type="inferred from homology"/>
<dbReference type="InterPro" id="IPR035566">
    <property type="entry name" value="Ribosomal_protein_bL20_C"/>
</dbReference>
<keyword evidence="3 6" id="KW-0687">Ribonucleoprotein</keyword>
<evidence type="ECO:0000256" key="4">
    <source>
        <dbReference type="ARBA" id="ARBA00072767"/>
    </source>
</evidence>
<evidence type="ECO:0000256" key="5">
    <source>
        <dbReference type="ARBA" id="ARBA00076245"/>
    </source>
</evidence>
<dbReference type="Gene3D" id="1.10.1900.20">
    <property type="entry name" value="Ribosomal protein L20"/>
    <property type="match status" value="1"/>
</dbReference>
<dbReference type="Proteomes" id="UP000192247">
    <property type="component" value="Unassembled WGS sequence"/>
</dbReference>
<dbReference type="OrthoDB" id="10251781at2759"/>
<sequence length="154" mass="17906">MVNLTPVLQRIIKSPANRFWKRQRVLQYCGHFYGRRRNVYSIALRSLWKAWEIAQRNRPVFKNTVNKLWMNRIGGACEELGLRGYFPFVHGLARSNIALNRKVLADIAWSEPRTFRSLVDIARLELSKDPAQNTSPPDNVIDYDQHSNKSGPLQ</sequence>
<name>A0A1V9XP50_9ACAR</name>
<feature type="region of interest" description="Disordered" evidence="7">
    <location>
        <begin position="129"/>
        <end position="154"/>
    </location>
</feature>
<dbReference type="InParanoid" id="A0A1V9XP50"/>
<dbReference type="GO" id="GO:0019843">
    <property type="term" value="F:rRNA binding"/>
    <property type="evidence" value="ECO:0007669"/>
    <property type="project" value="InterPro"/>
</dbReference>
<evidence type="ECO:0000313" key="9">
    <source>
        <dbReference type="Proteomes" id="UP000192247"/>
    </source>
</evidence>
<dbReference type="Pfam" id="PF00453">
    <property type="entry name" value="Ribosomal_L20"/>
    <property type="match status" value="1"/>
</dbReference>
<dbReference type="AlphaFoldDB" id="A0A1V9XP50"/>
<comment type="similarity">
    <text evidence="1 6">Belongs to the bacterial ribosomal protein bL20 family.</text>
</comment>
<evidence type="ECO:0000256" key="2">
    <source>
        <dbReference type="ARBA" id="ARBA00022980"/>
    </source>
</evidence>
<dbReference type="GO" id="GO:0005840">
    <property type="term" value="C:ribosome"/>
    <property type="evidence" value="ECO:0007669"/>
    <property type="project" value="UniProtKB-KW"/>
</dbReference>
<dbReference type="GO" id="GO:0006412">
    <property type="term" value="P:translation"/>
    <property type="evidence" value="ECO:0007669"/>
    <property type="project" value="InterPro"/>
</dbReference>
<dbReference type="GO" id="GO:0003735">
    <property type="term" value="F:structural constituent of ribosome"/>
    <property type="evidence" value="ECO:0007669"/>
    <property type="project" value="InterPro"/>
</dbReference>